<dbReference type="GO" id="GO:0005737">
    <property type="term" value="C:cytoplasm"/>
    <property type="evidence" value="ECO:0007669"/>
    <property type="project" value="TreeGrafter"/>
</dbReference>
<protein>
    <recommendedName>
        <fullName evidence="5">ATP-dependent DNA helicase RecQ</fullName>
    </recommendedName>
    <alternativeName>
        <fullName evidence="6">DNA 3'-5' helicase RecQ</fullName>
    </alternativeName>
</protein>
<reference evidence="9 10" key="1">
    <citation type="submission" date="2017-05" db="EMBL/GenBank/DDBJ databases">
        <title>Vagococcus spp. assemblies.</title>
        <authorList>
            <person name="Gulvik C.A."/>
        </authorList>
    </citation>
    <scope>NUCLEOTIDE SEQUENCE [LARGE SCALE GENOMIC DNA]</scope>
    <source>
        <strain evidence="9 10">DSM 24756</strain>
    </source>
</reference>
<sequence length="477" mass="55411">MEMEEILYRKFGYQEFKDGQKETIQHILSRHHTIAILPTGTGKSLCYQFPSYLLEGQTLIISPLVSLMEDQVAHLQQMGEKEAVALNSLLSFEEKNYLLNHLKQFKFIFLSPEMLEQTAVQEKLQTLEIGLFVVDEAHCISQWGVDFRPEYSQLKKVRKTLQNPLTLALTATATPEVLADIKGKLLAEDEQIATVIKSVNRPNIYYAVEKNADKLRYIIDFVEKFAGPGLIYFSSKKKAEAISEQLLLNTDKKVAFYHGDMSSQDRISIQTQFIQGNLDLLCATSAFGMGINKKDIRYIIHYHLPGSVEAYLQETGRAGRDGEKSQTILLYEKGDEWIHYRLQETLARQIEEIQLYLSYPKKKQKIFQQNLDQTQQKWLENEQEDSGDFVQHLEMKLQEKRKSVADMLSYIEEKKCRRDFLLAYFGEQKKQEDQQKHSFCCDCCTEVPECFPLSDNNENKVKELPTTWEEELKKLFF</sequence>
<comment type="caution">
    <text evidence="9">The sequence shown here is derived from an EMBL/GenBank/DDBJ whole genome shotgun (WGS) entry which is preliminary data.</text>
</comment>
<dbReference type="Pfam" id="PF16124">
    <property type="entry name" value="RecQ_Zn_bind"/>
    <property type="match status" value="1"/>
</dbReference>
<keyword evidence="1" id="KW-0547">Nucleotide-binding</keyword>
<dbReference type="GO" id="GO:0006281">
    <property type="term" value="P:DNA repair"/>
    <property type="evidence" value="ECO:0007669"/>
    <property type="project" value="TreeGrafter"/>
</dbReference>
<name>A0A430AJ21_9ENTE</name>
<dbReference type="Proteomes" id="UP000288669">
    <property type="component" value="Unassembled WGS sequence"/>
</dbReference>
<dbReference type="SMART" id="SM00487">
    <property type="entry name" value="DEXDc"/>
    <property type="match status" value="1"/>
</dbReference>
<dbReference type="InterPro" id="IPR011545">
    <property type="entry name" value="DEAD/DEAH_box_helicase_dom"/>
</dbReference>
<proteinExistence type="predicted"/>
<dbReference type="GO" id="GO:0043138">
    <property type="term" value="F:3'-5' DNA helicase activity"/>
    <property type="evidence" value="ECO:0007669"/>
    <property type="project" value="TreeGrafter"/>
</dbReference>
<evidence type="ECO:0000256" key="2">
    <source>
        <dbReference type="ARBA" id="ARBA00022801"/>
    </source>
</evidence>
<evidence type="ECO:0000256" key="4">
    <source>
        <dbReference type="ARBA" id="ARBA00022840"/>
    </source>
</evidence>
<evidence type="ECO:0000313" key="10">
    <source>
        <dbReference type="Proteomes" id="UP000288669"/>
    </source>
</evidence>
<dbReference type="Gene3D" id="3.40.50.300">
    <property type="entry name" value="P-loop containing nucleotide triphosphate hydrolases"/>
    <property type="match status" value="2"/>
</dbReference>
<accession>A0A430AJ21</accession>
<dbReference type="PANTHER" id="PTHR13710">
    <property type="entry name" value="DNA HELICASE RECQ FAMILY MEMBER"/>
    <property type="match status" value="1"/>
</dbReference>
<dbReference type="SMART" id="SM00490">
    <property type="entry name" value="HELICc"/>
    <property type="match status" value="1"/>
</dbReference>
<keyword evidence="2" id="KW-0378">Hydrolase</keyword>
<dbReference type="InterPro" id="IPR014001">
    <property type="entry name" value="Helicase_ATP-bd"/>
</dbReference>
<dbReference type="GO" id="GO:0009378">
    <property type="term" value="F:four-way junction helicase activity"/>
    <property type="evidence" value="ECO:0007669"/>
    <property type="project" value="TreeGrafter"/>
</dbReference>
<dbReference type="GO" id="GO:0005524">
    <property type="term" value="F:ATP binding"/>
    <property type="evidence" value="ECO:0007669"/>
    <property type="project" value="UniProtKB-KW"/>
</dbReference>
<dbReference type="NCBIfam" id="TIGR00614">
    <property type="entry name" value="recQ_fam"/>
    <property type="match status" value="1"/>
</dbReference>
<evidence type="ECO:0000256" key="1">
    <source>
        <dbReference type="ARBA" id="ARBA00022741"/>
    </source>
</evidence>
<dbReference type="PROSITE" id="PS51194">
    <property type="entry name" value="HELICASE_CTER"/>
    <property type="match status" value="1"/>
</dbReference>
<evidence type="ECO:0000256" key="5">
    <source>
        <dbReference type="ARBA" id="ARBA00044535"/>
    </source>
</evidence>
<dbReference type="GO" id="GO:0006310">
    <property type="term" value="P:DNA recombination"/>
    <property type="evidence" value="ECO:0007669"/>
    <property type="project" value="InterPro"/>
</dbReference>
<gene>
    <name evidence="9" type="ORF">CBF30_02350</name>
</gene>
<dbReference type="AlphaFoldDB" id="A0A430AJ21"/>
<dbReference type="InterPro" id="IPR001650">
    <property type="entry name" value="Helicase_C-like"/>
</dbReference>
<feature type="domain" description="Helicase ATP-binding" evidence="7">
    <location>
        <begin position="24"/>
        <end position="191"/>
    </location>
</feature>
<keyword evidence="4" id="KW-0067">ATP-binding</keyword>
<evidence type="ECO:0000259" key="8">
    <source>
        <dbReference type="PROSITE" id="PS51194"/>
    </source>
</evidence>
<dbReference type="Pfam" id="PF00271">
    <property type="entry name" value="Helicase_C"/>
    <property type="match status" value="1"/>
</dbReference>
<evidence type="ECO:0000313" key="9">
    <source>
        <dbReference type="EMBL" id="RSU08106.1"/>
    </source>
</evidence>
<organism evidence="9 10">
    <name type="scientific">Vagococcus entomophilus</name>
    <dbReference type="NCBI Taxonomy" id="1160095"/>
    <lineage>
        <taxon>Bacteria</taxon>
        <taxon>Bacillati</taxon>
        <taxon>Bacillota</taxon>
        <taxon>Bacilli</taxon>
        <taxon>Lactobacillales</taxon>
        <taxon>Enterococcaceae</taxon>
        <taxon>Vagococcus</taxon>
    </lineage>
</organism>
<dbReference type="RefSeq" id="WP_126822378.1">
    <property type="nucleotide sequence ID" value="NZ_JBHLWU010000001.1"/>
</dbReference>
<keyword evidence="10" id="KW-1185">Reference proteome</keyword>
<evidence type="ECO:0000256" key="6">
    <source>
        <dbReference type="ARBA" id="ARBA00044550"/>
    </source>
</evidence>
<dbReference type="InterPro" id="IPR027417">
    <property type="entry name" value="P-loop_NTPase"/>
</dbReference>
<dbReference type="InterPro" id="IPR032284">
    <property type="entry name" value="RecQ_Zn-bd"/>
</dbReference>
<dbReference type="GO" id="GO:0030894">
    <property type="term" value="C:replisome"/>
    <property type="evidence" value="ECO:0007669"/>
    <property type="project" value="TreeGrafter"/>
</dbReference>
<dbReference type="OrthoDB" id="9763310at2"/>
<dbReference type="GO" id="GO:0003676">
    <property type="term" value="F:nucleic acid binding"/>
    <property type="evidence" value="ECO:0007669"/>
    <property type="project" value="InterPro"/>
</dbReference>
<dbReference type="GO" id="GO:0043590">
    <property type="term" value="C:bacterial nucleoid"/>
    <property type="evidence" value="ECO:0007669"/>
    <property type="project" value="TreeGrafter"/>
</dbReference>
<dbReference type="CDD" id="cd17920">
    <property type="entry name" value="DEXHc_RecQ"/>
    <property type="match status" value="1"/>
</dbReference>
<dbReference type="SUPFAM" id="SSF52540">
    <property type="entry name" value="P-loop containing nucleoside triphosphate hydrolases"/>
    <property type="match status" value="1"/>
</dbReference>
<feature type="domain" description="Helicase C-terminal" evidence="8">
    <location>
        <begin position="214"/>
        <end position="361"/>
    </location>
</feature>
<dbReference type="EMBL" id="NGJZ01000001">
    <property type="protein sequence ID" value="RSU08106.1"/>
    <property type="molecule type" value="Genomic_DNA"/>
</dbReference>
<dbReference type="PROSITE" id="PS51192">
    <property type="entry name" value="HELICASE_ATP_BIND_1"/>
    <property type="match status" value="1"/>
</dbReference>
<evidence type="ECO:0000259" key="7">
    <source>
        <dbReference type="PROSITE" id="PS51192"/>
    </source>
</evidence>
<dbReference type="Pfam" id="PF00270">
    <property type="entry name" value="DEAD"/>
    <property type="match status" value="1"/>
</dbReference>
<dbReference type="GO" id="GO:0016787">
    <property type="term" value="F:hydrolase activity"/>
    <property type="evidence" value="ECO:0007669"/>
    <property type="project" value="UniProtKB-KW"/>
</dbReference>
<evidence type="ECO:0000256" key="3">
    <source>
        <dbReference type="ARBA" id="ARBA00022806"/>
    </source>
</evidence>
<keyword evidence="3" id="KW-0347">Helicase</keyword>
<dbReference type="PANTHER" id="PTHR13710:SF84">
    <property type="entry name" value="ATP-DEPENDENT DNA HELICASE RECS-RELATED"/>
    <property type="match status" value="1"/>
</dbReference>
<dbReference type="InterPro" id="IPR004589">
    <property type="entry name" value="DNA_helicase_ATP-dep_RecQ"/>
</dbReference>